<reference evidence="1" key="2">
    <citation type="submission" date="2020-10" db="EMBL/GenBank/DDBJ databases">
        <authorList>
            <person name="Scholz U."/>
            <person name="Mascher M."/>
            <person name="Fiebig A."/>
        </authorList>
    </citation>
    <scope>NUCLEOTIDE SEQUENCE [LARGE SCALE GENOMIC DNA]</scope>
    <source>
        <strain evidence="1">cv. Morex</strain>
    </source>
</reference>
<sequence length="320" mass="35604">MPLASRRPSFGRASAVFAQVPQPRPPALGLPQGHPLRSLSFLRAQGPRLPSVLRRLLLLVPGRLPPSVVPTWSYLWLGPGGLRFSPCASLLPWLVRPPRVLRVDRRWADSTFAAATLLSGHPAHRPVGAICYLPRSAELVAAELDLERALLASVAGRRLGITCELVYNALGTHYGLAAHEFFIHIHADDDFLIKFSSAASRARVTAGGLRTGGFRLLFTPWSRSHDAVPVKARFLVSIEITGIPDHAWHRSSAEFLLSLFCWVENLAPETRDASDMSVFRLTAWTTNPMASRARRSCSCRSRMPLMMRRTRRAWSAWRLD</sequence>
<dbReference type="AlphaFoldDB" id="A0A8I6XR92"/>
<name>A0A8I6XR92_HORVV</name>
<dbReference type="Gramene" id="HORVU.MOREX.r3.3HG0239370.1">
    <property type="protein sequence ID" value="HORVU.MOREX.r3.3HG0239370.1.CDS1"/>
    <property type="gene ID" value="HORVU.MOREX.r3.3HG0239370"/>
</dbReference>
<reference evidence="2" key="1">
    <citation type="journal article" date="2012" name="Nature">
        <title>A physical, genetic and functional sequence assembly of the barley genome.</title>
        <authorList>
            <consortium name="The International Barley Genome Sequencing Consortium"/>
            <person name="Mayer K.F."/>
            <person name="Waugh R."/>
            <person name="Brown J.W."/>
            <person name="Schulman A."/>
            <person name="Langridge P."/>
            <person name="Platzer M."/>
            <person name="Fincher G.B."/>
            <person name="Muehlbauer G.J."/>
            <person name="Sato K."/>
            <person name="Close T.J."/>
            <person name="Wise R.P."/>
            <person name="Stein N."/>
        </authorList>
    </citation>
    <scope>NUCLEOTIDE SEQUENCE [LARGE SCALE GENOMIC DNA]</scope>
    <source>
        <strain evidence="2">cv. Morex</strain>
    </source>
</reference>
<protein>
    <submittedName>
        <fullName evidence="1">Uncharacterized protein</fullName>
    </submittedName>
</protein>
<dbReference type="PANTHER" id="PTHR33087">
    <property type="entry name" value="OS07G0539200 PROTEIN"/>
    <property type="match status" value="1"/>
</dbReference>
<accession>A0A8I6XR92</accession>
<dbReference type="EnsemblPlants" id="HORVU.MOREX.r3.3HG0239370.1">
    <property type="protein sequence ID" value="HORVU.MOREX.r3.3HG0239370.1.CDS1"/>
    <property type="gene ID" value="HORVU.MOREX.r3.3HG0239370"/>
</dbReference>
<dbReference type="Proteomes" id="UP000011116">
    <property type="component" value="Chromosome 3H"/>
</dbReference>
<dbReference type="Gramene" id="HORVU.MOREX.r2.3HG0198640.1">
    <property type="protein sequence ID" value="HORVU.MOREX.r2.3HG0198640.1.CDS.1"/>
    <property type="gene ID" value="HORVU.MOREX.r2.3HG0198640"/>
</dbReference>
<reference evidence="1" key="3">
    <citation type="submission" date="2022-01" db="UniProtKB">
        <authorList>
            <consortium name="EnsemblPlants"/>
        </authorList>
    </citation>
    <scope>IDENTIFICATION</scope>
    <source>
        <strain evidence="1">subsp. vulgare</strain>
    </source>
</reference>
<evidence type="ECO:0000313" key="1">
    <source>
        <dbReference type="EnsemblPlants" id="HORVU.MOREX.r3.3HG0239370.1.CDS1"/>
    </source>
</evidence>
<organism evidence="1 2">
    <name type="scientific">Hordeum vulgare subsp. vulgare</name>
    <name type="common">Domesticated barley</name>
    <dbReference type="NCBI Taxonomy" id="112509"/>
    <lineage>
        <taxon>Eukaryota</taxon>
        <taxon>Viridiplantae</taxon>
        <taxon>Streptophyta</taxon>
        <taxon>Embryophyta</taxon>
        <taxon>Tracheophyta</taxon>
        <taxon>Spermatophyta</taxon>
        <taxon>Magnoliopsida</taxon>
        <taxon>Liliopsida</taxon>
        <taxon>Poales</taxon>
        <taxon>Poaceae</taxon>
        <taxon>BOP clade</taxon>
        <taxon>Pooideae</taxon>
        <taxon>Triticodae</taxon>
        <taxon>Triticeae</taxon>
        <taxon>Hordeinae</taxon>
        <taxon>Hordeum</taxon>
    </lineage>
</organism>
<evidence type="ECO:0000313" key="2">
    <source>
        <dbReference type="Proteomes" id="UP000011116"/>
    </source>
</evidence>
<dbReference type="InterPro" id="IPR053253">
    <property type="entry name" value="Sex_diff_modulator"/>
</dbReference>
<dbReference type="PANTHER" id="PTHR33087:SF42">
    <property type="entry name" value="DUF4283 DOMAIN-CONTAINING PROTEIN"/>
    <property type="match status" value="1"/>
</dbReference>
<proteinExistence type="predicted"/>
<keyword evidence="2" id="KW-1185">Reference proteome</keyword>